<evidence type="ECO:0000313" key="3">
    <source>
        <dbReference type="Proteomes" id="UP001458880"/>
    </source>
</evidence>
<dbReference type="PANTHER" id="PTHR21505">
    <property type="entry name" value="MADF DOMAIN-CONTAINING PROTEIN-RELATED"/>
    <property type="match status" value="1"/>
</dbReference>
<reference evidence="2 3" key="1">
    <citation type="journal article" date="2024" name="BMC Genomics">
        <title>De novo assembly and annotation of Popillia japonica's genome with initial clues to its potential as an invasive pest.</title>
        <authorList>
            <person name="Cucini C."/>
            <person name="Boschi S."/>
            <person name="Funari R."/>
            <person name="Cardaioli E."/>
            <person name="Iannotti N."/>
            <person name="Marturano G."/>
            <person name="Paoli F."/>
            <person name="Bruttini M."/>
            <person name="Carapelli A."/>
            <person name="Frati F."/>
            <person name="Nardi F."/>
        </authorList>
    </citation>
    <scope>NUCLEOTIDE SEQUENCE [LARGE SCALE GENOMIC DNA]</scope>
    <source>
        <strain evidence="2">DMR45628</strain>
    </source>
</reference>
<dbReference type="InterPro" id="IPR006578">
    <property type="entry name" value="MADF-dom"/>
</dbReference>
<organism evidence="2 3">
    <name type="scientific">Popillia japonica</name>
    <name type="common">Japanese beetle</name>
    <dbReference type="NCBI Taxonomy" id="7064"/>
    <lineage>
        <taxon>Eukaryota</taxon>
        <taxon>Metazoa</taxon>
        <taxon>Ecdysozoa</taxon>
        <taxon>Arthropoda</taxon>
        <taxon>Hexapoda</taxon>
        <taxon>Insecta</taxon>
        <taxon>Pterygota</taxon>
        <taxon>Neoptera</taxon>
        <taxon>Endopterygota</taxon>
        <taxon>Coleoptera</taxon>
        <taxon>Polyphaga</taxon>
        <taxon>Scarabaeiformia</taxon>
        <taxon>Scarabaeidae</taxon>
        <taxon>Rutelinae</taxon>
        <taxon>Popillia</taxon>
    </lineage>
</organism>
<gene>
    <name evidence="2" type="ORF">QE152_g15354</name>
</gene>
<evidence type="ECO:0000259" key="1">
    <source>
        <dbReference type="PROSITE" id="PS51029"/>
    </source>
</evidence>
<evidence type="ECO:0000313" key="2">
    <source>
        <dbReference type="EMBL" id="KAK9730286.1"/>
    </source>
</evidence>
<sequence length="233" mass="26904">MEWMNDTCLQLIDEYEKQSVLWNSLHPQYYNRTEKLAAWNAIAENFGISTDEVRRKMDSLLGSYRGIKSRVRKRTEALGVFCESKWFAFNRLDQFMAKMKPDTTTSFEESLCYKYTTDEIVVKLEPEEDPLVSISSENTPIESNVIIDVNDSLPETSEVPTKKIKKSGPVHTTNQIEPKCDSAANECELYGRYVAIKLQSYNKRVRSIVQHHINKALFQADMGTYDSQYVVET</sequence>
<keyword evidence="3" id="KW-1185">Reference proteome</keyword>
<dbReference type="Proteomes" id="UP001458880">
    <property type="component" value="Unassembled WGS sequence"/>
</dbReference>
<dbReference type="Pfam" id="PF10545">
    <property type="entry name" value="MADF_DNA_bdg"/>
    <property type="match status" value="1"/>
</dbReference>
<comment type="caution">
    <text evidence="2">The sequence shown here is derived from an EMBL/GenBank/DDBJ whole genome shotgun (WGS) entry which is preliminary data.</text>
</comment>
<protein>
    <submittedName>
        <fullName evidence="2">Alcohol dehydrogenase transcription factor Myb/SANT-like</fullName>
    </submittedName>
</protein>
<dbReference type="PROSITE" id="PS51029">
    <property type="entry name" value="MADF"/>
    <property type="match status" value="1"/>
</dbReference>
<accession>A0AAW1L5Z3</accession>
<proteinExistence type="predicted"/>
<name>A0AAW1L5Z3_POPJA</name>
<feature type="domain" description="MADF" evidence="1">
    <location>
        <begin position="10"/>
        <end position="100"/>
    </location>
</feature>
<dbReference type="EMBL" id="JASPKY010000149">
    <property type="protein sequence ID" value="KAK9730286.1"/>
    <property type="molecule type" value="Genomic_DNA"/>
</dbReference>
<dbReference type="SMART" id="SM00595">
    <property type="entry name" value="MADF"/>
    <property type="match status" value="1"/>
</dbReference>
<dbReference type="PANTHER" id="PTHR21505:SF15">
    <property type="entry name" value="RE18252P"/>
    <property type="match status" value="1"/>
</dbReference>
<dbReference type="AlphaFoldDB" id="A0AAW1L5Z3"/>